<dbReference type="RefSeq" id="WP_207940502.1">
    <property type="nucleotide sequence ID" value="NZ_CP147251.1"/>
</dbReference>
<reference evidence="2 3" key="1">
    <citation type="submission" date="2021-03" db="EMBL/GenBank/DDBJ databases">
        <authorList>
            <person name="Gilmore M.S."/>
            <person name="Schwartzman J."/>
            <person name="Van Tyne D."/>
            <person name="Martin M."/>
            <person name="Earl A.M."/>
            <person name="Manson A.L."/>
            <person name="Straub T."/>
            <person name="Salamzade R."/>
            <person name="Saavedra J."/>
            <person name="Lebreton F."/>
            <person name="Prichula J."/>
            <person name="Schaufler K."/>
            <person name="Gaca A."/>
            <person name="Sgardioli B."/>
            <person name="Wagenaar J."/>
            <person name="Strong T."/>
        </authorList>
    </citation>
    <scope>NUCLEOTIDE SEQUENCE [LARGE SCALE GENOMIC DNA]</scope>
    <source>
        <strain evidence="2 3">DIV2402</strain>
    </source>
</reference>
<evidence type="ECO:0000313" key="3">
    <source>
        <dbReference type="Proteomes" id="UP000664701"/>
    </source>
</evidence>
<dbReference type="InterPro" id="IPR000182">
    <property type="entry name" value="GNAT_dom"/>
</dbReference>
<dbReference type="CDD" id="cd04301">
    <property type="entry name" value="NAT_SF"/>
    <property type="match status" value="1"/>
</dbReference>
<dbReference type="InterPro" id="IPR016181">
    <property type="entry name" value="Acyl_CoA_acyltransferase"/>
</dbReference>
<protein>
    <recommendedName>
        <fullName evidence="1">N-acetyltransferase domain-containing protein</fullName>
    </recommendedName>
</protein>
<evidence type="ECO:0000313" key="2">
    <source>
        <dbReference type="EMBL" id="WYJ77356.1"/>
    </source>
</evidence>
<reference evidence="2 3" key="2">
    <citation type="submission" date="2024-03" db="EMBL/GenBank/DDBJ databases">
        <title>The Genome Sequence of Enterococcus sp. DIV2402.</title>
        <authorList>
            <consortium name="The Broad Institute Genomics Platform"/>
            <consortium name="The Broad Institute Microbial Omics Core"/>
            <consortium name="The Broad Institute Genomic Center for Infectious Diseases"/>
            <person name="Earl A."/>
            <person name="Manson A."/>
            <person name="Gilmore M."/>
            <person name="Schwartman J."/>
            <person name="Shea T."/>
            <person name="Abouelleil A."/>
            <person name="Cao P."/>
            <person name="Chapman S."/>
            <person name="Cusick C."/>
            <person name="Young S."/>
            <person name="Neafsey D."/>
            <person name="Nusbaum C."/>
            <person name="Birren B."/>
        </authorList>
    </citation>
    <scope>NUCLEOTIDE SEQUENCE [LARGE SCALE GENOMIC DNA]</scope>
    <source>
        <strain evidence="2 3">DIV2402</strain>
    </source>
</reference>
<dbReference type="PROSITE" id="PS51186">
    <property type="entry name" value="GNAT"/>
    <property type="match status" value="1"/>
</dbReference>
<dbReference type="Gene3D" id="3.40.630.30">
    <property type="match status" value="1"/>
</dbReference>
<dbReference type="Proteomes" id="UP000664701">
    <property type="component" value="Chromosome"/>
</dbReference>
<name>A0ABZ2SNJ2_9ENTE</name>
<proteinExistence type="predicted"/>
<dbReference type="EMBL" id="CP147251">
    <property type="protein sequence ID" value="WYJ77356.1"/>
    <property type="molecule type" value="Genomic_DNA"/>
</dbReference>
<dbReference type="SUPFAM" id="SSF55729">
    <property type="entry name" value="Acyl-CoA N-acyltransferases (Nat)"/>
    <property type="match status" value="1"/>
</dbReference>
<sequence length="168" mass="18741">MKFRQATLEDLPALMEIVQDAIQILCQQGSPQWQNGYGPNEEKLRNDIEAKVMFVLEDVSILAMGALIPGVDPVYTAIQDGQWEGHASYLSIHRIAVAKQSSGKGLAKSLLIHLVNEGHKQGVRDVRIDTHELNIGMQRAILATGFHYRGIVYFPIPDGKRYAYQKLG</sequence>
<accession>A0ABZ2SNJ2</accession>
<gene>
    <name evidence="2" type="ORF">DOK78_001994</name>
</gene>
<dbReference type="Pfam" id="PF00583">
    <property type="entry name" value="Acetyltransf_1"/>
    <property type="match status" value="1"/>
</dbReference>
<feature type="domain" description="N-acetyltransferase" evidence="1">
    <location>
        <begin position="1"/>
        <end position="168"/>
    </location>
</feature>
<evidence type="ECO:0000259" key="1">
    <source>
        <dbReference type="PROSITE" id="PS51186"/>
    </source>
</evidence>
<keyword evidence="3" id="KW-1185">Reference proteome</keyword>
<organism evidence="2 3">
    <name type="scientific">Candidatus Enterococcus lowellii</name>
    <dbReference type="NCBI Taxonomy" id="2230877"/>
    <lineage>
        <taxon>Bacteria</taxon>
        <taxon>Bacillati</taxon>
        <taxon>Bacillota</taxon>
        <taxon>Bacilli</taxon>
        <taxon>Lactobacillales</taxon>
        <taxon>Enterococcaceae</taxon>
        <taxon>Enterococcus</taxon>
    </lineage>
</organism>